<evidence type="ECO:0000256" key="1">
    <source>
        <dbReference type="SAM" id="MobiDB-lite"/>
    </source>
</evidence>
<organism evidence="2 3">
    <name type="scientific">Hypholoma sublateritium (strain FD-334 SS-4)</name>
    <dbReference type="NCBI Taxonomy" id="945553"/>
    <lineage>
        <taxon>Eukaryota</taxon>
        <taxon>Fungi</taxon>
        <taxon>Dikarya</taxon>
        <taxon>Basidiomycota</taxon>
        <taxon>Agaricomycotina</taxon>
        <taxon>Agaricomycetes</taxon>
        <taxon>Agaricomycetidae</taxon>
        <taxon>Agaricales</taxon>
        <taxon>Agaricineae</taxon>
        <taxon>Strophariaceae</taxon>
        <taxon>Hypholoma</taxon>
    </lineage>
</organism>
<feature type="compositionally biased region" description="Acidic residues" evidence="1">
    <location>
        <begin position="1"/>
        <end position="10"/>
    </location>
</feature>
<feature type="region of interest" description="Disordered" evidence="1">
    <location>
        <begin position="1"/>
        <end position="28"/>
    </location>
</feature>
<name>A0A0D2NZH5_HYPSF</name>
<dbReference type="EMBL" id="KN817711">
    <property type="protein sequence ID" value="KJA13825.1"/>
    <property type="molecule type" value="Genomic_DNA"/>
</dbReference>
<evidence type="ECO:0000313" key="3">
    <source>
        <dbReference type="Proteomes" id="UP000054270"/>
    </source>
</evidence>
<keyword evidence="3" id="KW-1185">Reference proteome</keyword>
<accession>A0A0D2NZH5</accession>
<gene>
    <name evidence="2" type="ORF">HYPSUDRAFT_209212</name>
</gene>
<dbReference type="AlphaFoldDB" id="A0A0D2NZH5"/>
<protein>
    <submittedName>
        <fullName evidence="2">Uncharacterized protein</fullName>
    </submittedName>
</protein>
<evidence type="ECO:0000313" key="2">
    <source>
        <dbReference type="EMBL" id="KJA13825.1"/>
    </source>
</evidence>
<proteinExistence type="predicted"/>
<dbReference type="Proteomes" id="UP000054270">
    <property type="component" value="Unassembled WGS sequence"/>
</dbReference>
<reference evidence="3" key="1">
    <citation type="submission" date="2014-04" db="EMBL/GenBank/DDBJ databases">
        <title>Evolutionary Origins and Diversification of the Mycorrhizal Mutualists.</title>
        <authorList>
            <consortium name="DOE Joint Genome Institute"/>
            <consortium name="Mycorrhizal Genomics Consortium"/>
            <person name="Kohler A."/>
            <person name="Kuo A."/>
            <person name="Nagy L.G."/>
            <person name="Floudas D."/>
            <person name="Copeland A."/>
            <person name="Barry K.W."/>
            <person name="Cichocki N."/>
            <person name="Veneault-Fourrey C."/>
            <person name="LaButti K."/>
            <person name="Lindquist E.A."/>
            <person name="Lipzen A."/>
            <person name="Lundell T."/>
            <person name="Morin E."/>
            <person name="Murat C."/>
            <person name="Riley R."/>
            <person name="Ohm R."/>
            <person name="Sun H."/>
            <person name="Tunlid A."/>
            <person name="Henrissat B."/>
            <person name="Grigoriev I.V."/>
            <person name="Hibbett D.S."/>
            <person name="Martin F."/>
        </authorList>
    </citation>
    <scope>NUCLEOTIDE SEQUENCE [LARGE SCALE GENOMIC DNA]</scope>
    <source>
        <strain evidence="3">FD-334 SS-4</strain>
    </source>
</reference>
<sequence length="176" mass="19740">MHSEGALDDNDAQRDLLPCVERDDDPSVERANEAQRWWHVAVSPMPMIIILLIGTPQKIQRMLPFPHALHLESSVRMLSGRNAADWDSQTDNALPSGLNGMSQSDFPCRSARTQIGHRLRDVCSLRLDVGIDFHGRLHDFTRAARATAGAAPVALYRRRVPAFLWCPAWSLQAHTQ</sequence>